<evidence type="ECO:0000313" key="2">
    <source>
        <dbReference type="Proteomes" id="UP001195483"/>
    </source>
</evidence>
<gene>
    <name evidence="1" type="ORF">CHS0354_007362</name>
</gene>
<dbReference type="EMBL" id="JAEAOA010000506">
    <property type="protein sequence ID" value="KAK3611110.1"/>
    <property type="molecule type" value="Genomic_DNA"/>
</dbReference>
<protein>
    <submittedName>
        <fullName evidence="1">Uncharacterized protein</fullName>
    </submittedName>
</protein>
<name>A0AAE0TJK7_9BIVA</name>
<reference evidence="1" key="1">
    <citation type="journal article" date="2021" name="Genome Biol. Evol.">
        <title>A High-Quality Reference Genome for a Parasitic Bivalve with Doubly Uniparental Inheritance (Bivalvia: Unionida).</title>
        <authorList>
            <person name="Smith C.H."/>
        </authorList>
    </citation>
    <scope>NUCLEOTIDE SEQUENCE</scope>
    <source>
        <strain evidence="1">CHS0354</strain>
    </source>
</reference>
<dbReference type="Proteomes" id="UP001195483">
    <property type="component" value="Unassembled WGS sequence"/>
</dbReference>
<proteinExistence type="predicted"/>
<comment type="caution">
    <text evidence="1">The sequence shown here is derived from an EMBL/GenBank/DDBJ whole genome shotgun (WGS) entry which is preliminary data.</text>
</comment>
<dbReference type="AlphaFoldDB" id="A0AAE0TJK7"/>
<sequence length="124" mass="14330">MSIRSYYPPQLHLKMSSKPYTKIAQDRGVKCSGPEIKLFRKKSQTSKRRTQINGAEVYTYGPATRIRVVVVHRYYYTTLKVDQLYKKILTWLGEEGLSSQLPVLEYRSTFPGLAAHLTPDFKTI</sequence>
<keyword evidence="2" id="KW-1185">Reference proteome</keyword>
<accession>A0AAE0TJK7</accession>
<organism evidence="1 2">
    <name type="scientific">Potamilus streckersoni</name>
    <dbReference type="NCBI Taxonomy" id="2493646"/>
    <lineage>
        <taxon>Eukaryota</taxon>
        <taxon>Metazoa</taxon>
        <taxon>Spiralia</taxon>
        <taxon>Lophotrochozoa</taxon>
        <taxon>Mollusca</taxon>
        <taxon>Bivalvia</taxon>
        <taxon>Autobranchia</taxon>
        <taxon>Heteroconchia</taxon>
        <taxon>Palaeoheterodonta</taxon>
        <taxon>Unionida</taxon>
        <taxon>Unionoidea</taxon>
        <taxon>Unionidae</taxon>
        <taxon>Ambleminae</taxon>
        <taxon>Lampsilini</taxon>
        <taxon>Potamilus</taxon>
    </lineage>
</organism>
<evidence type="ECO:0000313" key="1">
    <source>
        <dbReference type="EMBL" id="KAK3611110.1"/>
    </source>
</evidence>
<reference evidence="1" key="3">
    <citation type="submission" date="2023-05" db="EMBL/GenBank/DDBJ databases">
        <authorList>
            <person name="Smith C.H."/>
        </authorList>
    </citation>
    <scope>NUCLEOTIDE SEQUENCE</scope>
    <source>
        <strain evidence="1">CHS0354</strain>
        <tissue evidence="1">Mantle</tissue>
    </source>
</reference>
<reference evidence="1" key="2">
    <citation type="journal article" date="2021" name="Genome Biol. Evol.">
        <title>Developing a high-quality reference genome for a parasitic bivalve with doubly uniparental inheritance (Bivalvia: Unionida).</title>
        <authorList>
            <person name="Smith C.H."/>
        </authorList>
    </citation>
    <scope>NUCLEOTIDE SEQUENCE</scope>
    <source>
        <strain evidence="1">CHS0354</strain>
        <tissue evidence="1">Mantle</tissue>
    </source>
</reference>